<dbReference type="AlphaFoldDB" id="A0A7U4E9C3"/>
<evidence type="ECO:0000313" key="2">
    <source>
        <dbReference type="EMBL" id="AEM68749.1"/>
    </source>
</evidence>
<dbReference type="Pfam" id="PF12146">
    <property type="entry name" value="Hydrolase_4"/>
    <property type="match status" value="1"/>
</dbReference>
<dbReference type="PANTHER" id="PTHR43358:SF4">
    <property type="entry name" value="ALPHA_BETA HYDROLASE FOLD-1 DOMAIN-CONTAINING PROTEIN"/>
    <property type="match status" value="1"/>
</dbReference>
<dbReference type="Proteomes" id="UP000008907">
    <property type="component" value="Chromosome"/>
</dbReference>
<dbReference type="InterPro" id="IPR029058">
    <property type="entry name" value="AB_hydrolase_fold"/>
</dbReference>
<dbReference type="InterPro" id="IPR052920">
    <property type="entry name" value="DNA-binding_regulatory"/>
</dbReference>
<gene>
    <name evidence="2" type="ordered locus">MPUT_0373</name>
</gene>
<reference evidence="2 3" key="1">
    <citation type="journal article" date="2011" name="J. Bacteriol.">
        <title>Genome Sequence of Mycoplasma putrefaciens Type Strain KS1.</title>
        <authorList>
            <person name="Calcutt M.J."/>
            <person name="Foecking M.F."/>
        </authorList>
    </citation>
    <scope>NUCLEOTIDE SEQUENCE [LARGE SCALE GENOMIC DNA]</scope>
    <source>
        <strain evidence="3">ATCC 15718 / NCTC 10155 / C30 KS-1 / KS-1</strain>
    </source>
</reference>
<dbReference type="PANTHER" id="PTHR43358">
    <property type="entry name" value="ALPHA/BETA-HYDROLASE"/>
    <property type="match status" value="1"/>
</dbReference>
<dbReference type="EMBL" id="CP003021">
    <property type="protein sequence ID" value="AEM68749.1"/>
    <property type="molecule type" value="Genomic_DNA"/>
</dbReference>
<organism evidence="2 3">
    <name type="scientific">Mycoplasma putrefaciens (strain ATCC 15718 / NCTC 10155 / C30 KS-1 / KS-1)</name>
    <dbReference type="NCBI Taxonomy" id="743965"/>
    <lineage>
        <taxon>Bacteria</taxon>
        <taxon>Bacillati</taxon>
        <taxon>Mycoplasmatota</taxon>
        <taxon>Mollicutes</taxon>
        <taxon>Mycoplasmataceae</taxon>
        <taxon>Mycoplasma</taxon>
    </lineage>
</organism>
<sequence>MKKQKSSFPGKKLGRNFFKSIKKPFSFFYWLAESLTVFKRNKHQKYVSEISELNKINKIMKYFYKREEFILNSDNKIRPVVFKTDDDLKIVGLKYITNPDSKKWIITSHWFAGHKYWGLIHVKAFIELGYNVLAYDFRNHGESDQTDVVSMGLFESRDLIAAVKYLKETEQVESLGLFGMSMGAYVTNYVATTQKELLDSSNVKFIISDSTYGSMESLLYKTWRVRFRPLLNKRLARKIINKIIAAQKAATNQDQEELNLFNKYELYDIIPASAPTLFIHGTNDSITPHTDTLRLYIDRINHCKDDEILIYNSCSHCFALKNHYYQTVYRILMFENKIIKEDLTTKKALEKMNITDEIIKNNFNEIKEVPTFHFSVKNKKD</sequence>
<feature type="domain" description="Serine aminopeptidase S33" evidence="1">
    <location>
        <begin position="102"/>
        <end position="242"/>
    </location>
</feature>
<proteinExistence type="predicted"/>
<dbReference type="Gene3D" id="3.40.50.1820">
    <property type="entry name" value="alpha/beta hydrolase"/>
    <property type="match status" value="1"/>
</dbReference>
<dbReference type="SUPFAM" id="SSF53474">
    <property type="entry name" value="alpha/beta-Hydrolases"/>
    <property type="match status" value="1"/>
</dbReference>
<evidence type="ECO:0000259" key="1">
    <source>
        <dbReference type="Pfam" id="PF12146"/>
    </source>
</evidence>
<dbReference type="InterPro" id="IPR022742">
    <property type="entry name" value="Hydrolase_4"/>
</dbReference>
<name>A0A7U4E9C3_MYCPK</name>
<accession>A0A7U4E9C3</accession>
<protein>
    <recommendedName>
        <fullName evidence="1">Serine aminopeptidase S33 domain-containing protein</fullName>
    </recommendedName>
</protein>
<dbReference type="KEGG" id="mpf:MPUT_0373"/>
<evidence type="ECO:0000313" key="3">
    <source>
        <dbReference type="Proteomes" id="UP000008907"/>
    </source>
</evidence>
<dbReference type="RefSeq" id="WP_014035105.1">
    <property type="nucleotide sequence ID" value="NC_015946.1"/>
</dbReference>